<dbReference type="InterPro" id="IPR036390">
    <property type="entry name" value="WH_DNA-bd_sf"/>
</dbReference>
<dbReference type="PROSITE" id="PS50931">
    <property type="entry name" value="HTH_LYSR"/>
    <property type="match status" value="1"/>
</dbReference>
<name>A0A3A4B0A9_9ACTN</name>
<dbReference type="GO" id="GO:0032993">
    <property type="term" value="C:protein-DNA complex"/>
    <property type="evidence" value="ECO:0007669"/>
    <property type="project" value="TreeGrafter"/>
</dbReference>
<dbReference type="FunFam" id="1.10.10.10:FF:000001">
    <property type="entry name" value="LysR family transcriptional regulator"/>
    <property type="match status" value="1"/>
</dbReference>
<evidence type="ECO:0000259" key="6">
    <source>
        <dbReference type="PROSITE" id="PS50931"/>
    </source>
</evidence>
<dbReference type="InterPro" id="IPR000847">
    <property type="entry name" value="LysR_HTH_N"/>
</dbReference>
<comment type="caution">
    <text evidence="7">The sequence shown here is derived from an EMBL/GenBank/DDBJ whole genome shotgun (WGS) entry which is preliminary data.</text>
</comment>
<feature type="domain" description="HTH lysR-type" evidence="6">
    <location>
        <begin position="2"/>
        <end position="59"/>
    </location>
</feature>
<evidence type="ECO:0000256" key="3">
    <source>
        <dbReference type="ARBA" id="ARBA00023125"/>
    </source>
</evidence>
<keyword evidence="8" id="KW-1185">Reference proteome</keyword>
<dbReference type="Gene3D" id="3.40.190.10">
    <property type="entry name" value="Periplasmic binding protein-like II"/>
    <property type="match status" value="2"/>
</dbReference>
<evidence type="ECO:0000256" key="2">
    <source>
        <dbReference type="ARBA" id="ARBA00023015"/>
    </source>
</evidence>
<dbReference type="InterPro" id="IPR036388">
    <property type="entry name" value="WH-like_DNA-bd_sf"/>
</dbReference>
<dbReference type="Proteomes" id="UP000265768">
    <property type="component" value="Unassembled WGS sequence"/>
</dbReference>
<comment type="similarity">
    <text evidence="1">Belongs to the LysR transcriptional regulatory family.</text>
</comment>
<dbReference type="OrthoDB" id="4131546at2"/>
<dbReference type="GO" id="GO:0003677">
    <property type="term" value="F:DNA binding"/>
    <property type="evidence" value="ECO:0007669"/>
    <property type="project" value="UniProtKB-KW"/>
</dbReference>
<dbReference type="Pfam" id="PF03466">
    <property type="entry name" value="LysR_substrate"/>
    <property type="match status" value="1"/>
</dbReference>
<feature type="coiled-coil region" evidence="5">
    <location>
        <begin position="69"/>
        <end position="96"/>
    </location>
</feature>
<accession>A0A3A4B0A9</accession>
<dbReference type="InterPro" id="IPR005119">
    <property type="entry name" value="LysR_subst-bd"/>
</dbReference>
<dbReference type="PANTHER" id="PTHR30346:SF29">
    <property type="entry name" value="LYSR SUBSTRATE-BINDING"/>
    <property type="match status" value="1"/>
</dbReference>
<evidence type="ECO:0000256" key="5">
    <source>
        <dbReference type="SAM" id="Coils"/>
    </source>
</evidence>
<dbReference type="SUPFAM" id="SSF46785">
    <property type="entry name" value="Winged helix' DNA-binding domain"/>
    <property type="match status" value="1"/>
</dbReference>
<dbReference type="EMBL" id="QZEY01000008">
    <property type="protein sequence ID" value="RJL30890.1"/>
    <property type="molecule type" value="Genomic_DNA"/>
</dbReference>
<proteinExistence type="inferred from homology"/>
<evidence type="ECO:0000256" key="4">
    <source>
        <dbReference type="ARBA" id="ARBA00023163"/>
    </source>
</evidence>
<dbReference type="SUPFAM" id="SSF53850">
    <property type="entry name" value="Periplasmic binding protein-like II"/>
    <property type="match status" value="1"/>
</dbReference>
<dbReference type="PANTHER" id="PTHR30346">
    <property type="entry name" value="TRANSCRIPTIONAL DUAL REGULATOR HCAR-RELATED"/>
    <property type="match status" value="1"/>
</dbReference>
<organism evidence="7 8">
    <name type="scientific">Bailinhaonella thermotolerans</name>
    <dbReference type="NCBI Taxonomy" id="1070861"/>
    <lineage>
        <taxon>Bacteria</taxon>
        <taxon>Bacillati</taxon>
        <taxon>Actinomycetota</taxon>
        <taxon>Actinomycetes</taxon>
        <taxon>Streptosporangiales</taxon>
        <taxon>Streptosporangiaceae</taxon>
        <taxon>Bailinhaonella</taxon>
    </lineage>
</organism>
<dbReference type="RefSeq" id="WP_119928313.1">
    <property type="nucleotide sequence ID" value="NZ_QZEY01000008.1"/>
</dbReference>
<evidence type="ECO:0000313" key="7">
    <source>
        <dbReference type="EMBL" id="RJL30890.1"/>
    </source>
</evidence>
<gene>
    <name evidence="7" type="ORF">D5H75_21565</name>
</gene>
<sequence>MIDVRRLAVLREVARHGSFNRAAAALRFTPSAVSQQVAALERGLGTTVVERSTRGVTLTEPGRLLVEAAEAIDAELADARERIDRLSSARERLTIAAFASGGRILLPPALGRFAAAHPEVELTILEREPEDALPLVAQGRADLALAYHFDGPPPSRPGDRARFDWTPLRRDPLRAVLPSTHPLAARDSLHLAELAEERWILGCLKTNDLLARYAHLAGFELTVACGATDYFFAQALVTAGVGVALIPEIALSPDPALTAVPLEAPSPSRFIGVATPRRPGPLHPYVDELRALLTAP</sequence>
<reference evidence="7 8" key="1">
    <citation type="submission" date="2018-09" db="EMBL/GenBank/DDBJ databases">
        <title>YIM 75507 draft genome.</title>
        <authorList>
            <person name="Tang S."/>
            <person name="Feng Y."/>
        </authorList>
    </citation>
    <scope>NUCLEOTIDE SEQUENCE [LARGE SCALE GENOMIC DNA]</scope>
    <source>
        <strain evidence="7 8">YIM 75507</strain>
    </source>
</reference>
<evidence type="ECO:0000256" key="1">
    <source>
        <dbReference type="ARBA" id="ARBA00009437"/>
    </source>
</evidence>
<keyword evidence="4" id="KW-0804">Transcription</keyword>
<keyword evidence="3" id="KW-0238">DNA-binding</keyword>
<dbReference type="Pfam" id="PF00126">
    <property type="entry name" value="HTH_1"/>
    <property type="match status" value="1"/>
</dbReference>
<dbReference type="AlphaFoldDB" id="A0A3A4B0A9"/>
<keyword evidence="2" id="KW-0805">Transcription regulation</keyword>
<keyword evidence="5" id="KW-0175">Coiled coil</keyword>
<evidence type="ECO:0000313" key="8">
    <source>
        <dbReference type="Proteomes" id="UP000265768"/>
    </source>
</evidence>
<protein>
    <submittedName>
        <fullName evidence="7">LysR family transcriptional regulator</fullName>
    </submittedName>
</protein>
<dbReference type="GO" id="GO:0003700">
    <property type="term" value="F:DNA-binding transcription factor activity"/>
    <property type="evidence" value="ECO:0007669"/>
    <property type="project" value="InterPro"/>
</dbReference>
<dbReference type="Gene3D" id="1.10.10.10">
    <property type="entry name" value="Winged helix-like DNA-binding domain superfamily/Winged helix DNA-binding domain"/>
    <property type="match status" value="1"/>
</dbReference>